<dbReference type="Proteomes" id="UP000198287">
    <property type="component" value="Unassembled WGS sequence"/>
</dbReference>
<gene>
    <name evidence="2" type="ORF">Fcan01_13074</name>
</gene>
<proteinExistence type="predicted"/>
<evidence type="ECO:0000313" key="3">
    <source>
        <dbReference type="Proteomes" id="UP000198287"/>
    </source>
</evidence>
<dbReference type="GO" id="GO:0007165">
    <property type="term" value="P:signal transduction"/>
    <property type="evidence" value="ECO:0007669"/>
    <property type="project" value="InterPro"/>
</dbReference>
<dbReference type="EMBL" id="LNIX01000007">
    <property type="protein sequence ID" value="OXA52274.1"/>
    <property type="molecule type" value="Genomic_DNA"/>
</dbReference>
<keyword evidence="3" id="KW-1185">Reference proteome</keyword>
<feature type="domain" description="Death" evidence="1">
    <location>
        <begin position="29"/>
        <end position="88"/>
    </location>
</feature>
<evidence type="ECO:0000313" key="2">
    <source>
        <dbReference type="EMBL" id="OXA52274.1"/>
    </source>
</evidence>
<name>A0A226E5B5_FOLCA</name>
<accession>A0A226E5B5</accession>
<dbReference type="InterPro" id="IPR000488">
    <property type="entry name" value="Death_dom"/>
</dbReference>
<sequence length="107" mass="12376">MSFLFEGGKLVESRHCRELGKILSNNLDRWNELRGALGIPILDVKNVYDQIKQNDGSVPADTAFYSLIYHWISKSPKHATFGHLLDILAWQLEFMESANQILEREWT</sequence>
<protein>
    <recommendedName>
        <fullName evidence="1">Death domain-containing protein</fullName>
    </recommendedName>
</protein>
<reference evidence="2 3" key="1">
    <citation type="submission" date="2015-12" db="EMBL/GenBank/DDBJ databases">
        <title>The genome of Folsomia candida.</title>
        <authorList>
            <person name="Faddeeva A."/>
            <person name="Derks M.F."/>
            <person name="Anvar Y."/>
            <person name="Smit S."/>
            <person name="Van Straalen N."/>
            <person name="Roelofs D."/>
        </authorList>
    </citation>
    <scope>NUCLEOTIDE SEQUENCE [LARGE SCALE GENOMIC DNA]</scope>
    <source>
        <strain evidence="2 3">VU population</strain>
        <tissue evidence="2">Whole body</tissue>
    </source>
</reference>
<dbReference type="PROSITE" id="PS50017">
    <property type="entry name" value="DEATH_DOMAIN"/>
    <property type="match status" value="1"/>
</dbReference>
<dbReference type="AlphaFoldDB" id="A0A226E5B5"/>
<organism evidence="2 3">
    <name type="scientific">Folsomia candida</name>
    <name type="common">Springtail</name>
    <dbReference type="NCBI Taxonomy" id="158441"/>
    <lineage>
        <taxon>Eukaryota</taxon>
        <taxon>Metazoa</taxon>
        <taxon>Ecdysozoa</taxon>
        <taxon>Arthropoda</taxon>
        <taxon>Hexapoda</taxon>
        <taxon>Collembola</taxon>
        <taxon>Entomobryomorpha</taxon>
        <taxon>Isotomoidea</taxon>
        <taxon>Isotomidae</taxon>
        <taxon>Proisotominae</taxon>
        <taxon>Folsomia</taxon>
    </lineage>
</organism>
<comment type="caution">
    <text evidence="2">The sequence shown here is derived from an EMBL/GenBank/DDBJ whole genome shotgun (WGS) entry which is preliminary data.</text>
</comment>
<evidence type="ECO:0000259" key="1">
    <source>
        <dbReference type="PROSITE" id="PS50017"/>
    </source>
</evidence>